<reference evidence="2 3" key="1">
    <citation type="submission" date="2016-10" db="EMBL/GenBank/DDBJ databases">
        <title>Evaluation of Human, Veterinary and Environmental Mycobacterium chelonae Isolates by Core Genome Phylogenomic Analysis, Targeted Gene Comparison, and Anti-microbial Susceptibility Patterns: A Tale of Mistaken Identities.</title>
        <authorList>
            <person name="Fogelson S.B."/>
            <person name="Camus A.C."/>
            <person name="Lorenz W."/>
            <person name="Vasireddy R."/>
            <person name="Vasireddy S."/>
            <person name="Smith T."/>
            <person name="Brown-Elliott B.A."/>
            <person name="Wallace R.J.Jr."/>
            <person name="Hasan N.A."/>
            <person name="Reischl U."/>
            <person name="Sanchez S."/>
        </authorList>
    </citation>
    <scope>NUCLEOTIDE SEQUENCE [LARGE SCALE GENOMIC DNA]</scope>
    <source>
        <strain evidence="2 3">15515</strain>
    </source>
</reference>
<gene>
    <name evidence="2" type="ORF">BKG82_18845</name>
</gene>
<proteinExistence type="predicted"/>
<accession>A0A1S1LKV4</accession>
<dbReference type="Proteomes" id="UP000180043">
    <property type="component" value="Unassembled WGS sequence"/>
</dbReference>
<organism evidence="2 3">
    <name type="scientific">Mycobacteroides chelonae</name>
    <name type="common">Mycobacterium chelonae</name>
    <dbReference type="NCBI Taxonomy" id="1774"/>
    <lineage>
        <taxon>Bacteria</taxon>
        <taxon>Bacillati</taxon>
        <taxon>Actinomycetota</taxon>
        <taxon>Actinomycetes</taxon>
        <taxon>Mycobacteriales</taxon>
        <taxon>Mycobacteriaceae</taxon>
        <taxon>Mycobacteroides</taxon>
    </lineage>
</organism>
<dbReference type="SUPFAM" id="SSF53474">
    <property type="entry name" value="alpha/beta-Hydrolases"/>
    <property type="match status" value="1"/>
</dbReference>
<dbReference type="SUPFAM" id="SSF140453">
    <property type="entry name" value="EsxAB dimer-like"/>
    <property type="match status" value="1"/>
</dbReference>
<comment type="caution">
    <text evidence="2">The sequence shown here is derived from an EMBL/GenBank/DDBJ whole genome shotgun (WGS) entry which is preliminary data.</text>
</comment>
<dbReference type="InterPro" id="IPR036689">
    <property type="entry name" value="ESAT-6-like_sf"/>
</dbReference>
<dbReference type="InterPro" id="IPR010427">
    <property type="entry name" value="DUF1023"/>
</dbReference>
<evidence type="ECO:0000259" key="1">
    <source>
        <dbReference type="Pfam" id="PF06259"/>
    </source>
</evidence>
<protein>
    <recommendedName>
        <fullName evidence="1">DUF1023 domain-containing protein</fullName>
    </recommendedName>
</protein>
<dbReference type="AlphaFoldDB" id="A0A1S1LKV4"/>
<dbReference type="EMBL" id="MLIQ01000021">
    <property type="protein sequence ID" value="OHU52324.1"/>
    <property type="molecule type" value="Genomic_DNA"/>
</dbReference>
<dbReference type="Gene3D" id="1.10.287.1060">
    <property type="entry name" value="ESAT-6-like"/>
    <property type="match status" value="1"/>
</dbReference>
<dbReference type="InterPro" id="IPR010310">
    <property type="entry name" value="T7SS_ESAT-6-like"/>
</dbReference>
<dbReference type="Pfam" id="PF06013">
    <property type="entry name" value="WXG100"/>
    <property type="match status" value="1"/>
</dbReference>
<sequence>MTVTVPQVEASRPEALTESATALKGKATSLATQIDTQRATTDRLRESWHGTASDAAAAKVAPTIERMQQIRDALTRAQAVLDDGGTRLAADRTNVVNTVSQLTGQGWQVAADGSVSVRPGGPMDQYAKASPVNEMKVLQLAATNSVAVKTLLGFFDTTDRQLSKDLRTAVAGLDGAPTKLGIGDLPQDKLPYDDGSQIPTGKSPEEVNKWWKSLDRQQQEKLLHDWPDRLGNLNGIPVADRNTANQAVMNQDLNRPAEVAKARGVTVEEVLAHPEQYGMAGEMMNRYNNAVQVKRGLEHNAEQTHAPTFLQVYEPDKFGGAGRAAIAIGNPDDAVNTAVVVPGTSHSVTEGWLSSNDAAEIYRETANADRSKPTSVIAWMGYDAPDSLLDPQVAQTGLAHQGGALLAADVNALSSTHNPQVGPQHITAIGHSYGSTTVADAAAGYGMHIDDAVLVGCPGTDMARSANDFHLNPGGHVYVGSASTDPITGLGGMTQSHLPGTGVTIALGADPSVDGFGSTRFKAEVPGLTINDHSHYYERGSESLFSIGDIASGHGDALEHDGMTAPHRVHLESPFPWLPSADVDPELYRPPTSGHEHK</sequence>
<dbReference type="Pfam" id="PF06259">
    <property type="entry name" value="Abhydrolase_8"/>
    <property type="match status" value="1"/>
</dbReference>
<feature type="domain" description="DUF1023" evidence="1">
    <location>
        <begin position="321"/>
        <end position="489"/>
    </location>
</feature>
<evidence type="ECO:0000313" key="2">
    <source>
        <dbReference type="EMBL" id="OHU52324.1"/>
    </source>
</evidence>
<name>A0A1S1LKV4_MYCCH</name>
<evidence type="ECO:0000313" key="3">
    <source>
        <dbReference type="Proteomes" id="UP000180043"/>
    </source>
</evidence>
<dbReference type="InterPro" id="IPR029058">
    <property type="entry name" value="AB_hydrolase_fold"/>
</dbReference>